<dbReference type="AlphaFoldDB" id="A0A2S0WHE2"/>
<dbReference type="NCBIfam" id="TIGR00277">
    <property type="entry name" value="HDIG"/>
    <property type="match status" value="1"/>
</dbReference>
<evidence type="ECO:0000256" key="2">
    <source>
        <dbReference type="ARBA" id="ARBA00022679"/>
    </source>
</evidence>
<dbReference type="NCBIfam" id="TIGR02692">
    <property type="entry name" value="tRNA_CCA_actino"/>
    <property type="match status" value="1"/>
</dbReference>
<dbReference type="InterPro" id="IPR003607">
    <property type="entry name" value="HD/PDEase_dom"/>
</dbReference>
<dbReference type="GO" id="GO:0000049">
    <property type="term" value="F:tRNA binding"/>
    <property type="evidence" value="ECO:0007669"/>
    <property type="project" value="TreeGrafter"/>
</dbReference>
<keyword evidence="2 8" id="KW-0808">Transferase</keyword>
<dbReference type="CDD" id="cd00077">
    <property type="entry name" value="HDc"/>
    <property type="match status" value="1"/>
</dbReference>
<evidence type="ECO:0000256" key="3">
    <source>
        <dbReference type="ARBA" id="ARBA00022694"/>
    </source>
</evidence>
<dbReference type="InterPro" id="IPR050264">
    <property type="entry name" value="Bact_CCA-adding_enz_type3_sf"/>
</dbReference>
<dbReference type="SUPFAM" id="SSF81301">
    <property type="entry name" value="Nucleotidyltransferase"/>
    <property type="match status" value="1"/>
</dbReference>
<dbReference type="InterPro" id="IPR006675">
    <property type="entry name" value="HDIG_dom"/>
</dbReference>
<dbReference type="InterPro" id="IPR006674">
    <property type="entry name" value="HD_domain"/>
</dbReference>
<evidence type="ECO:0000256" key="1">
    <source>
        <dbReference type="ARBA" id="ARBA00001946"/>
    </source>
</evidence>
<evidence type="ECO:0000313" key="9">
    <source>
        <dbReference type="Proteomes" id="UP000244754"/>
    </source>
</evidence>
<organism evidence="8 9">
    <name type="scientific">Corynebacterium liangguodongii</name>
    <dbReference type="NCBI Taxonomy" id="2079535"/>
    <lineage>
        <taxon>Bacteria</taxon>
        <taxon>Bacillati</taxon>
        <taxon>Actinomycetota</taxon>
        <taxon>Actinomycetes</taxon>
        <taxon>Mycobacteriales</taxon>
        <taxon>Corynebacteriaceae</taxon>
        <taxon>Corynebacterium</taxon>
    </lineage>
</organism>
<keyword evidence="9" id="KW-1185">Reference proteome</keyword>
<dbReference type="InterPro" id="IPR043519">
    <property type="entry name" value="NT_sf"/>
</dbReference>
<comment type="cofactor">
    <cofactor evidence="1">
        <name>Mg(2+)</name>
        <dbReference type="ChEBI" id="CHEBI:18420"/>
    </cofactor>
</comment>
<evidence type="ECO:0000256" key="6">
    <source>
        <dbReference type="ARBA" id="ARBA00022741"/>
    </source>
</evidence>
<evidence type="ECO:0000256" key="7">
    <source>
        <dbReference type="ARBA" id="ARBA00022842"/>
    </source>
</evidence>
<dbReference type="InterPro" id="IPR032828">
    <property type="entry name" value="PolyA_RNA-bd"/>
</dbReference>
<accession>A0A2S0WHE2</accession>
<dbReference type="Gene3D" id="1.10.3090.10">
    <property type="entry name" value="cca-adding enzyme, domain 2"/>
    <property type="match status" value="1"/>
</dbReference>
<dbReference type="PANTHER" id="PTHR46173:SF1">
    <property type="entry name" value="CCA TRNA NUCLEOTIDYLTRANSFERASE 1, MITOCHONDRIAL"/>
    <property type="match status" value="1"/>
</dbReference>
<dbReference type="GO" id="GO:0000166">
    <property type="term" value="F:nucleotide binding"/>
    <property type="evidence" value="ECO:0007669"/>
    <property type="project" value="UniProtKB-KW"/>
</dbReference>
<sequence length="485" mass="54580">MPDPDDPLAAPALLARAQAGVEKLRGFLEPLARQFAARGESLYLVGGPVRDAMLGRLGSDLDFTTSARPGVIAEILGQWGEKTWDTGIEFGTVSTVKHGQMVEVTTFRADLYDGVTRNPEVTFGENIEGDLVRRDFACNAMAIELSLVDDALAPSFHDPVGGLNDVLRRRLDTPQAPEVSFRDDPLRMLRAARFVSQLGFAVSDRVFEAMREMAPEINRITVERVQAELDKLMLGQRPWEGLDLLVDTGIAEHILPELPALRLETDEHMQHKDVYRHSLTVLRQATELEEDGPDLELRWAALMHDIGKPATRAPKEGGGVTFHHHEVVGAKMTRKRLRALKYPKHVIEDVGQLVYLHMRFHGFGEGQWTDSAVRRYVTDAGELLPRLHKLVRADCTTRNARKAQRLQRTYDHLEERIAELAAKEDLARVRPDLDGNEIMSILGLSPGPDVGRAWNFMKELRLERGELPREEAVAELKKWWEEDNG</sequence>
<dbReference type="GO" id="GO:0046872">
    <property type="term" value="F:metal ion binding"/>
    <property type="evidence" value="ECO:0007669"/>
    <property type="project" value="UniProtKB-KW"/>
</dbReference>
<keyword evidence="6" id="KW-0547">Nucleotide-binding</keyword>
<dbReference type="GO" id="GO:0008033">
    <property type="term" value="P:tRNA processing"/>
    <property type="evidence" value="ECO:0007669"/>
    <property type="project" value="UniProtKB-KW"/>
</dbReference>
<dbReference type="InterPro" id="IPR014065">
    <property type="entry name" value="tRNA_adenylyltransferase"/>
</dbReference>
<dbReference type="InterPro" id="IPR002646">
    <property type="entry name" value="PolA_pol_head_dom"/>
</dbReference>
<reference evidence="9" key="1">
    <citation type="submission" date="2018-01" db="EMBL/GenBank/DDBJ databases">
        <authorList>
            <person name="Li J."/>
        </authorList>
    </citation>
    <scope>NUCLEOTIDE SEQUENCE [LARGE SCALE GENOMIC DNA]</scope>
    <source>
        <strain evidence="9">2184</strain>
    </source>
</reference>
<dbReference type="RefSeq" id="WP_108405190.1">
    <property type="nucleotide sequence ID" value="NZ_CP026948.1"/>
</dbReference>
<dbReference type="Proteomes" id="UP000244754">
    <property type="component" value="Chromosome"/>
</dbReference>
<evidence type="ECO:0000313" key="8">
    <source>
        <dbReference type="EMBL" id="AWB85183.1"/>
    </source>
</evidence>
<dbReference type="Gene3D" id="3.30.460.10">
    <property type="entry name" value="Beta Polymerase, domain 2"/>
    <property type="match status" value="1"/>
</dbReference>
<dbReference type="CDD" id="cd05398">
    <property type="entry name" value="NT_ClassII-CCAase"/>
    <property type="match status" value="1"/>
</dbReference>
<keyword evidence="7" id="KW-0460">Magnesium</keyword>
<keyword evidence="5" id="KW-0479">Metal-binding</keyword>
<gene>
    <name evidence="8" type="ORF">C3E79_11125</name>
</gene>
<dbReference type="Pfam" id="PF12627">
    <property type="entry name" value="PolyA_pol_RNAbd"/>
    <property type="match status" value="1"/>
</dbReference>
<keyword evidence="4" id="KW-0548">Nucleotidyltransferase</keyword>
<dbReference type="EMBL" id="CP026948">
    <property type="protein sequence ID" value="AWB85183.1"/>
    <property type="molecule type" value="Genomic_DNA"/>
</dbReference>
<dbReference type="FunFam" id="1.10.3090.10:FF:000002">
    <property type="entry name" value="CCA tRNA nucleotidyltransferase"/>
    <property type="match status" value="1"/>
</dbReference>
<dbReference type="GO" id="GO:0016779">
    <property type="term" value="F:nucleotidyltransferase activity"/>
    <property type="evidence" value="ECO:0007669"/>
    <property type="project" value="UniProtKB-KW"/>
</dbReference>
<proteinExistence type="predicted"/>
<evidence type="ECO:0000256" key="4">
    <source>
        <dbReference type="ARBA" id="ARBA00022695"/>
    </source>
</evidence>
<keyword evidence="3" id="KW-0819">tRNA processing</keyword>
<evidence type="ECO:0000256" key="5">
    <source>
        <dbReference type="ARBA" id="ARBA00022723"/>
    </source>
</evidence>
<name>A0A2S0WHE2_9CORY</name>
<dbReference type="SMART" id="SM00471">
    <property type="entry name" value="HDc"/>
    <property type="match status" value="1"/>
</dbReference>
<dbReference type="OrthoDB" id="9805698at2"/>
<dbReference type="KEGG" id="clia:C3E79_11125"/>
<dbReference type="Pfam" id="PF01743">
    <property type="entry name" value="PolyA_pol"/>
    <property type="match status" value="1"/>
</dbReference>
<dbReference type="SUPFAM" id="SSF81891">
    <property type="entry name" value="Poly A polymerase C-terminal region-like"/>
    <property type="match status" value="1"/>
</dbReference>
<dbReference type="PANTHER" id="PTHR46173">
    <property type="entry name" value="CCA TRNA NUCLEOTIDYLTRANSFERASE 1, MITOCHONDRIAL"/>
    <property type="match status" value="1"/>
</dbReference>
<dbReference type="Pfam" id="PF01966">
    <property type="entry name" value="HD"/>
    <property type="match status" value="1"/>
</dbReference>
<protein>
    <submittedName>
        <fullName evidence="8">CCA tRNA nucleotidyltransferase</fullName>
    </submittedName>
</protein>